<dbReference type="Proteomes" id="UP000028713">
    <property type="component" value="Unassembled WGS sequence"/>
</dbReference>
<sequence length="69" mass="8040">MLMARCAFVPTNFSNLGIKDFLALYQRVGKTAKLVFLFYEFVLGFQNNPFYSYLIFSKSRLFHINSITS</sequence>
<proteinExistence type="predicted"/>
<accession>A0A085ZA56</accession>
<evidence type="ECO:0000313" key="2">
    <source>
        <dbReference type="Proteomes" id="UP000028713"/>
    </source>
</evidence>
<dbReference type="EMBL" id="JPRP01000001">
    <property type="protein sequence ID" value="KFF01320.1"/>
    <property type="molecule type" value="Genomic_DNA"/>
</dbReference>
<organism evidence="1 2">
    <name type="scientific">Chryseobacterium formosense</name>
    <dbReference type="NCBI Taxonomy" id="236814"/>
    <lineage>
        <taxon>Bacteria</taxon>
        <taxon>Pseudomonadati</taxon>
        <taxon>Bacteroidota</taxon>
        <taxon>Flavobacteriia</taxon>
        <taxon>Flavobacteriales</taxon>
        <taxon>Weeksellaceae</taxon>
        <taxon>Chryseobacterium group</taxon>
        <taxon>Chryseobacterium</taxon>
    </lineage>
</organism>
<dbReference type="STRING" id="236814.IX39_12110"/>
<dbReference type="AlphaFoldDB" id="A0A085ZA56"/>
<gene>
    <name evidence="1" type="ORF">IX39_12110</name>
</gene>
<protein>
    <submittedName>
        <fullName evidence="1">Uncharacterized protein</fullName>
    </submittedName>
</protein>
<reference evidence="1 2" key="1">
    <citation type="submission" date="2014-07" db="EMBL/GenBank/DDBJ databases">
        <title>Genome of Chryseobacterium formosense LMG 24722.</title>
        <authorList>
            <person name="Pipes S.E."/>
            <person name="Stropko S.J."/>
            <person name="Newman J.D."/>
        </authorList>
    </citation>
    <scope>NUCLEOTIDE SEQUENCE [LARGE SCALE GENOMIC DNA]</scope>
    <source>
        <strain evidence="1 2">LMG 24722</strain>
    </source>
</reference>
<keyword evidence="2" id="KW-1185">Reference proteome</keyword>
<comment type="caution">
    <text evidence="1">The sequence shown here is derived from an EMBL/GenBank/DDBJ whole genome shotgun (WGS) entry which is preliminary data.</text>
</comment>
<evidence type="ECO:0000313" key="1">
    <source>
        <dbReference type="EMBL" id="KFF01320.1"/>
    </source>
</evidence>
<name>A0A085ZA56_9FLAO</name>